<reference evidence="2" key="2">
    <citation type="submission" date="2020-11" db="EMBL/GenBank/DDBJ databases">
        <authorList>
            <person name="McCartney M.A."/>
            <person name="Auch B."/>
            <person name="Kono T."/>
            <person name="Mallez S."/>
            <person name="Becker A."/>
            <person name="Gohl D.M."/>
            <person name="Silverstein K.A.T."/>
            <person name="Koren S."/>
            <person name="Bechman K.B."/>
            <person name="Herman A."/>
            <person name="Abrahante J.E."/>
            <person name="Garbe J."/>
        </authorList>
    </citation>
    <scope>NUCLEOTIDE SEQUENCE</scope>
    <source>
        <strain evidence="2">Duluth1</strain>
        <tissue evidence="2">Whole animal</tissue>
    </source>
</reference>
<dbReference type="EMBL" id="JAIWYP010000007">
    <property type="protein sequence ID" value="KAH3798624.1"/>
    <property type="molecule type" value="Genomic_DNA"/>
</dbReference>
<keyword evidence="1" id="KW-0472">Membrane</keyword>
<evidence type="ECO:0000313" key="3">
    <source>
        <dbReference type="Proteomes" id="UP000828390"/>
    </source>
</evidence>
<reference evidence="2" key="1">
    <citation type="journal article" date="2019" name="bioRxiv">
        <title>The Genome of the Zebra Mussel, Dreissena polymorpha: A Resource for Invasive Species Research.</title>
        <authorList>
            <person name="McCartney M.A."/>
            <person name="Auch B."/>
            <person name="Kono T."/>
            <person name="Mallez S."/>
            <person name="Zhang Y."/>
            <person name="Obille A."/>
            <person name="Becker A."/>
            <person name="Abrahante J.E."/>
            <person name="Garbe J."/>
            <person name="Badalamenti J.P."/>
            <person name="Herman A."/>
            <person name="Mangelson H."/>
            <person name="Liachko I."/>
            <person name="Sullivan S."/>
            <person name="Sone E.D."/>
            <person name="Koren S."/>
            <person name="Silverstein K.A.T."/>
            <person name="Beckman K.B."/>
            <person name="Gohl D.M."/>
        </authorList>
    </citation>
    <scope>NUCLEOTIDE SEQUENCE</scope>
    <source>
        <strain evidence="2">Duluth1</strain>
        <tissue evidence="2">Whole animal</tissue>
    </source>
</reference>
<evidence type="ECO:0000313" key="2">
    <source>
        <dbReference type="EMBL" id="KAH3798624.1"/>
    </source>
</evidence>
<keyword evidence="3" id="KW-1185">Reference proteome</keyword>
<keyword evidence="1" id="KW-0812">Transmembrane</keyword>
<proteinExistence type="predicted"/>
<accession>A0A9D4FGG0</accession>
<organism evidence="2 3">
    <name type="scientific">Dreissena polymorpha</name>
    <name type="common">Zebra mussel</name>
    <name type="synonym">Mytilus polymorpha</name>
    <dbReference type="NCBI Taxonomy" id="45954"/>
    <lineage>
        <taxon>Eukaryota</taxon>
        <taxon>Metazoa</taxon>
        <taxon>Spiralia</taxon>
        <taxon>Lophotrochozoa</taxon>
        <taxon>Mollusca</taxon>
        <taxon>Bivalvia</taxon>
        <taxon>Autobranchia</taxon>
        <taxon>Heteroconchia</taxon>
        <taxon>Euheterodonta</taxon>
        <taxon>Imparidentia</taxon>
        <taxon>Neoheterodontei</taxon>
        <taxon>Myida</taxon>
        <taxon>Dreissenoidea</taxon>
        <taxon>Dreissenidae</taxon>
        <taxon>Dreissena</taxon>
    </lineage>
</organism>
<sequence>MVMFALVVLVLFTIIFIFSILASIAHVHSCSLTKSVDEVFEFTAEATYMVNVISESQVGDGTFPGKDGGFWWFWTVSCIIFIRDMLNGMEKIRHSWRIYFHPISNCLLPSSDRLSVRNNS</sequence>
<feature type="transmembrane region" description="Helical" evidence="1">
    <location>
        <begin position="69"/>
        <end position="86"/>
    </location>
</feature>
<name>A0A9D4FGG0_DREPO</name>
<dbReference type="Proteomes" id="UP000828390">
    <property type="component" value="Unassembled WGS sequence"/>
</dbReference>
<evidence type="ECO:0000256" key="1">
    <source>
        <dbReference type="SAM" id="Phobius"/>
    </source>
</evidence>
<protein>
    <submittedName>
        <fullName evidence="2">Uncharacterized protein</fullName>
    </submittedName>
</protein>
<comment type="caution">
    <text evidence="2">The sequence shown here is derived from an EMBL/GenBank/DDBJ whole genome shotgun (WGS) entry which is preliminary data.</text>
</comment>
<keyword evidence="1" id="KW-1133">Transmembrane helix</keyword>
<gene>
    <name evidence="2" type="ORF">DPMN_152225</name>
</gene>
<dbReference type="AlphaFoldDB" id="A0A9D4FGG0"/>